<gene>
    <name evidence="1" type="ORF">CDAR_220391</name>
</gene>
<dbReference type="Proteomes" id="UP001054837">
    <property type="component" value="Unassembled WGS sequence"/>
</dbReference>
<dbReference type="AlphaFoldDB" id="A0AAV4UFF0"/>
<reference evidence="1 2" key="1">
    <citation type="submission" date="2021-06" db="EMBL/GenBank/DDBJ databases">
        <title>Caerostris darwini draft genome.</title>
        <authorList>
            <person name="Kono N."/>
            <person name="Arakawa K."/>
        </authorList>
    </citation>
    <scope>NUCLEOTIDE SEQUENCE [LARGE SCALE GENOMIC DNA]</scope>
</reference>
<sequence length="121" mass="13797">MQQNNCPQYIVKGKTNRVDSALHPAFQKLVDFSISLDSGNYFPNAPPRKTRTDNYPTLMEPNLVETGMGGRSIPMLGCLIESTNPKCLLVRRLEGLICRPLSLWDKPLSDYLVSRFFCWFI</sequence>
<protein>
    <submittedName>
        <fullName evidence="1">Uncharacterized protein</fullName>
    </submittedName>
</protein>
<dbReference type="EMBL" id="BPLQ01011204">
    <property type="protein sequence ID" value="GIY56547.1"/>
    <property type="molecule type" value="Genomic_DNA"/>
</dbReference>
<organism evidence="1 2">
    <name type="scientific">Caerostris darwini</name>
    <dbReference type="NCBI Taxonomy" id="1538125"/>
    <lineage>
        <taxon>Eukaryota</taxon>
        <taxon>Metazoa</taxon>
        <taxon>Ecdysozoa</taxon>
        <taxon>Arthropoda</taxon>
        <taxon>Chelicerata</taxon>
        <taxon>Arachnida</taxon>
        <taxon>Araneae</taxon>
        <taxon>Araneomorphae</taxon>
        <taxon>Entelegynae</taxon>
        <taxon>Araneoidea</taxon>
        <taxon>Araneidae</taxon>
        <taxon>Caerostris</taxon>
    </lineage>
</organism>
<evidence type="ECO:0000313" key="2">
    <source>
        <dbReference type="Proteomes" id="UP001054837"/>
    </source>
</evidence>
<keyword evidence="2" id="KW-1185">Reference proteome</keyword>
<comment type="caution">
    <text evidence="1">The sequence shown here is derived from an EMBL/GenBank/DDBJ whole genome shotgun (WGS) entry which is preliminary data.</text>
</comment>
<evidence type="ECO:0000313" key="1">
    <source>
        <dbReference type="EMBL" id="GIY56547.1"/>
    </source>
</evidence>
<proteinExistence type="predicted"/>
<accession>A0AAV4UFF0</accession>
<name>A0AAV4UFF0_9ARAC</name>